<keyword evidence="3 4" id="KW-0808">Transferase</keyword>
<dbReference type="PANTHER" id="PTHR48046:SF1">
    <property type="entry name" value="GLYCOSYLTRANSFERASE-RELATED"/>
    <property type="match status" value="1"/>
</dbReference>
<reference evidence="6" key="2">
    <citation type="submission" date="2017-06" db="EMBL/GenBank/DDBJ databases">
        <title>WGS assembly of Brachypodium distachyon.</title>
        <authorList>
            <consortium name="The International Brachypodium Initiative"/>
            <person name="Lucas S."/>
            <person name="Harmon-Smith M."/>
            <person name="Lail K."/>
            <person name="Tice H."/>
            <person name="Grimwood J."/>
            <person name="Bruce D."/>
            <person name="Barry K."/>
            <person name="Shu S."/>
            <person name="Lindquist E."/>
            <person name="Wang M."/>
            <person name="Pitluck S."/>
            <person name="Vogel J.P."/>
            <person name="Garvin D.F."/>
            <person name="Mockler T.C."/>
            <person name="Schmutz J."/>
            <person name="Rokhsar D."/>
            <person name="Bevan M.W."/>
        </authorList>
    </citation>
    <scope>NUCLEOTIDE SEQUENCE</scope>
    <source>
        <strain evidence="6">Bd21</strain>
    </source>
</reference>
<dbReference type="EMBL" id="CM000880">
    <property type="protein sequence ID" value="KQK21694.1"/>
    <property type="molecule type" value="Genomic_DNA"/>
</dbReference>
<dbReference type="KEGG" id="bdi:100829064"/>
<dbReference type="FunFam" id="3.40.50.2000:FF:000060">
    <property type="entry name" value="Glycosyltransferase"/>
    <property type="match status" value="1"/>
</dbReference>
<dbReference type="Gene3D" id="3.40.50.2000">
    <property type="entry name" value="Glycogen Phosphorylase B"/>
    <property type="match status" value="2"/>
</dbReference>
<gene>
    <name evidence="7" type="primary">LOC100829064</name>
    <name evidence="6" type="ORF">BRADI_1g62500v3</name>
</gene>
<evidence type="ECO:0000256" key="1">
    <source>
        <dbReference type="ARBA" id="ARBA00009995"/>
    </source>
</evidence>
<dbReference type="ExpressionAtlas" id="A0A0Q3NW04">
    <property type="expression patterns" value="baseline"/>
</dbReference>
<accession>A0A0Q3NW04</accession>
<evidence type="ECO:0000313" key="6">
    <source>
        <dbReference type="EMBL" id="KQK21694.1"/>
    </source>
</evidence>
<keyword evidence="8" id="KW-1185">Reference proteome</keyword>
<dbReference type="GeneID" id="100829064"/>
<reference evidence="7" key="3">
    <citation type="submission" date="2018-08" db="UniProtKB">
        <authorList>
            <consortium name="EnsemblPlants"/>
        </authorList>
    </citation>
    <scope>IDENTIFICATION</scope>
    <source>
        <strain evidence="7">cv. Bd21</strain>
    </source>
</reference>
<evidence type="ECO:0000313" key="7">
    <source>
        <dbReference type="EnsemblPlants" id="KQK21694"/>
    </source>
</evidence>
<keyword evidence="2 4" id="KW-0328">Glycosyltransferase</keyword>
<proteinExistence type="inferred from homology"/>
<protein>
    <recommendedName>
        <fullName evidence="5">Glycosyltransferase</fullName>
        <ecNumber evidence="5">2.4.1.-</ecNumber>
    </recommendedName>
</protein>
<evidence type="ECO:0000256" key="3">
    <source>
        <dbReference type="ARBA" id="ARBA00022679"/>
    </source>
</evidence>
<dbReference type="SUPFAM" id="SSF53756">
    <property type="entry name" value="UDP-Glycosyltransferase/glycogen phosphorylase"/>
    <property type="match status" value="1"/>
</dbReference>
<dbReference type="Proteomes" id="UP000008810">
    <property type="component" value="Chromosome 1"/>
</dbReference>
<dbReference type="InterPro" id="IPR035595">
    <property type="entry name" value="UDP_glycos_trans_CS"/>
</dbReference>
<dbReference type="OrthoDB" id="5835829at2759"/>
<dbReference type="AlphaFoldDB" id="A0A0Q3NW04"/>
<comment type="similarity">
    <text evidence="1 4">Belongs to the UDP-glycosyltransferase family.</text>
</comment>
<dbReference type="RefSeq" id="XP_014751813.1">
    <property type="nucleotide sequence ID" value="XM_014896327.2"/>
</dbReference>
<dbReference type="EC" id="2.4.1.-" evidence="5"/>
<dbReference type="Gramene" id="KQK21694">
    <property type="protein sequence ID" value="KQK21694"/>
    <property type="gene ID" value="BRADI_1g62500v3"/>
</dbReference>
<organism evidence="6">
    <name type="scientific">Brachypodium distachyon</name>
    <name type="common">Purple false brome</name>
    <name type="synonym">Trachynia distachya</name>
    <dbReference type="NCBI Taxonomy" id="15368"/>
    <lineage>
        <taxon>Eukaryota</taxon>
        <taxon>Viridiplantae</taxon>
        <taxon>Streptophyta</taxon>
        <taxon>Embryophyta</taxon>
        <taxon>Tracheophyta</taxon>
        <taxon>Spermatophyta</taxon>
        <taxon>Magnoliopsida</taxon>
        <taxon>Liliopsida</taxon>
        <taxon>Poales</taxon>
        <taxon>Poaceae</taxon>
        <taxon>BOP clade</taxon>
        <taxon>Pooideae</taxon>
        <taxon>Stipodae</taxon>
        <taxon>Brachypodieae</taxon>
        <taxon>Brachypodium</taxon>
    </lineage>
</organism>
<evidence type="ECO:0000256" key="2">
    <source>
        <dbReference type="ARBA" id="ARBA00022676"/>
    </source>
</evidence>
<dbReference type="PROSITE" id="PS00375">
    <property type="entry name" value="UDPGT"/>
    <property type="match status" value="1"/>
</dbReference>
<evidence type="ECO:0000256" key="4">
    <source>
        <dbReference type="RuleBase" id="RU003718"/>
    </source>
</evidence>
<dbReference type="CDD" id="cd03784">
    <property type="entry name" value="GT1_Gtf-like"/>
    <property type="match status" value="1"/>
</dbReference>
<dbReference type="EnsemblPlants" id="KQK21694">
    <property type="protein sequence ID" value="KQK21694"/>
    <property type="gene ID" value="BRADI_1g62500v3"/>
</dbReference>
<reference evidence="6 7" key="1">
    <citation type="journal article" date="2010" name="Nature">
        <title>Genome sequencing and analysis of the model grass Brachypodium distachyon.</title>
        <authorList>
            <consortium name="International Brachypodium Initiative"/>
        </authorList>
    </citation>
    <scope>NUCLEOTIDE SEQUENCE [LARGE SCALE GENOMIC DNA]</scope>
    <source>
        <strain evidence="6 7">Bd21</strain>
    </source>
</reference>
<sequence length="509" mass="54263">MGSLTIPGFAAAAAPLPHTDTQQGQGLQQRPPHVVLLASPGAGHLIPLAELARRLVERHGFAATLVTYTDLFDPRLLQCIPASVSTVALPAFHIDVPADGPVGEMLRELVRRSLPELRSLLRSMSMPPLAAFVPDFFCAAALPVAAEMGVPGYVFFPGSLSWIALMRHIVELHDDVALASAGEYRDVAEPLELPGPLSLRRADLPESCRDCSAPSYQRSMEWGRLFRDAGGLLVNIFSEMEPAALEAFEAAAKRGAFPPVFPVGPSIRSSPDKVADSKESPCLDWLDRQPTGSVVYVSFGSGGALSVEQTVELAAGLEASGQRFLWIVRLPRLEGRHPFAFGNGHGHGHEDPLAWLPEGFLERTKGRGLAVAAWAPQVRVLSHPATAAFVSHCGWNSTLESARSGVPVVALPLCADQMMNALLLEGNLGVALRPRGGGGCVVGRDEIAAALNEIMEGEKGSVVKRRARDLQKAATDAWSPEGSSSRALDEVVAKWMAALAPTDKIGPKI</sequence>
<name>A0A0Q3NW04_BRADI</name>
<dbReference type="InterPro" id="IPR002213">
    <property type="entry name" value="UDP_glucos_trans"/>
</dbReference>
<evidence type="ECO:0000256" key="5">
    <source>
        <dbReference type="RuleBase" id="RU362057"/>
    </source>
</evidence>
<dbReference type="PANTHER" id="PTHR48046">
    <property type="entry name" value="UDP-GLYCOSYLTRANSFERASE 72E1"/>
    <property type="match status" value="1"/>
</dbReference>
<dbReference type="GO" id="GO:0035251">
    <property type="term" value="F:UDP-glucosyltransferase activity"/>
    <property type="evidence" value="ECO:0000318"/>
    <property type="project" value="GO_Central"/>
</dbReference>
<evidence type="ECO:0000313" key="8">
    <source>
        <dbReference type="Proteomes" id="UP000008810"/>
    </source>
</evidence>
<dbReference type="Pfam" id="PF00201">
    <property type="entry name" value="UDPGT"/>
    <property type="match status" value="1"/>
</dbReference>